<gene>
    <name evidence="2" type="ORF">scyTo_0011624</name>
</gene>
<organism evidence="2 3">
    <name type="scientific">Scyliorhinus torazame</name>
    <name type="common">Cloudy catshark</name>
    <name type="synonym">Catulus torazame</name>
    <dbReference type="NCBI Taxonomy" id="75743"/>
    <lineage>
        <taxon>Eukaryota</taxon>
        <taxon>Metazoa</taxon>
        <taxon>Chordata</taxon>
        <taxon>Craniata</taxon>
        <taxon>Vertebrata</taxon>
        <taxon>Chondrichthyes</taxon>
        <taxon>Elasmobranchii</taxon>
        <taxon>Galeomorphii</taxon>
        <taxon>Galeoidea</taxon>
        <taxon>Carcharhiniformes</taxon>
        <taxon>Scyliorhinidae</taxon>
        <taxon>Scyliorhinus</taxon>
    </lineage>
</organism>
<dbReference type="AlphaFoldDB" id="A0A401NRC8"/>
<protein>
    <submittedName>
        <fullName evidence="2">Uncharacterized protein</fullName>
    </submittedName>
</protein>
<dbReference type="Proteomes" id="UP000288216">
    <property type="component" value="Unassembled WGS sequence"/>
</dbReference>
<feature type="region of interest" description="Disordered" evidence="1">
    <location>
        <begin position="1"/>
        <end position="22"/>
    </location>
</feature>
<name>A0A401NRC8_SCYTO</name>
<evidence type="ECO:0000256" key="1">
    <source>
        <dbReference type="SAM" id="MobiDB-lite"/>
    </source>
</evidence>
<sequence length="85" mass="9792">TEYTHDRKAEESQQEDGSERPAEHLFHESIKDPLFPITCYLHCSNGKSVLINGNNCWEVSEIEVWCFLSVYCVSAEGRNYPKVLI</sequence>
<evidence type="ECO:0000313" key="2">
    <source>
        <dbReference type="EMBL" id="GCB63471.1"/>
    </source>
</evidence>
<dbReference type="EMBL" id="BFAA01005349">
    <property type="protein sequence ID" value="GCB63471.1"/>
    <property type="molecule type" value="Genomic_DNA"/>
</dbReference>
<keyword evidence="3" id="KW-1185">Reference proteome</keyword>
<feature type="non-terminal residue" evidence="2">
    <location>
        <position position="1"/>
    </location>
</feature>
<reference evidence="2 3" key="1">
    <citation type="journal article" date="2018" name="Nat. Ecol. Evol.">
        <title>Shark genomes provide insights into elasmobranch evolution and the origin of vertebrates.</title>
        <authorList>
            <person name="Hara Y"/>
            <person name="Yamaguchi K"/>
            <person name="Onimaru K"/>
            <person name="Kadota M"/>
            <person name="Koyanagi M"/>
            <person name="Keeley SD"/>
            <person name="Tatsumi K"/>
            <person name="Tanaka K"/>
            <person name="Motone F"/>
            <person name="Kageyama Y"/>
            <person name="Nozu R"/>
            <person name="Adachi N"/>
            <person name="Nishimura O"/>
            <person name="Nakagawa R"/>
            <person name="Tanegashima C"/>
            <person name="Kiyatake I"/>
            <person name="Matsumoto R"/>
            <person name="Murakumo K"/>
            <person name="Nishida K"/>
            <person name="Terakita A"/>
            <person name="Kuratani S"/>
            <person name="Sato K"/>
            <person name="Hyodo S Kuraku.S."/>
        </authorList>
    </citation>
    <scope>NUCLEOTIDE SEQUENCE [LARGE SCALE GENOMIC DNA]</scope>
</reference>
<evidence type="ECO:0000313" key="3">
    <source>
        <dbReference type="Proteomes" id="UP000288216"/>
    </source>
</evidence>
<comment type="caution">
    <text evidence="2">The sequence shown here is derived from an EMBL/GenBank/DDBJ whole genome shotgun (WGS) entry which is preliminary data.</text>
</comment>
<accession>A0A401NRC8</accession>
<proteinExistence type="predicted"/>